<evidence type="ECO:0000313" key="2">
    <source>
        <dbReference type="Proteomes" id="UP000219369"/>
    </source>
</evidence>
<protein>
    <submittedName>
        <fullName evidence="1">Uncharacterized protein</fullName>
    </submittedName>
</protein>
<reference evidence="2" key="1">
    <citation type="submission" date="2016-09" db="EMBL/GenBank/DDBJ databases">
        <authorList>
            <person name="Guldener U."/>
        </authorList>
    </citation>
    <scope>NUCLEOTIDE SEQUENCE [LARGE SCALE GENOMIC DNA]</scope>
    <source>
        <strain evidence="2">V64-1</strain>
    </source>
</reference>
<dbReference type="AlphaFoldDB" id="A0A2H3SVR2"/>
<dbReference type="VEuPathDB" id="FungiDB:FOZG_00220"/>
<dbReference type="VEuPathDB" id="FungiDB:FOIG_00050"/>
<organism evidence="1 2">
    <name type="scientific">Fusarium oxysporum</name>
    <name type="common">Fusarium vascular wilt</name>
    <dbReference type="NCBI Taxonomy" id="5507"/>
    <lineage>
        <taxon>Eukaryota</taxon>
        <taxon>Fungi</taxon>
        <taxon>Dikarya</taxon>
        <taxon>Ascomycota</taxon>
        <taxon>Pezizomycotina</taxon>
        <taxon>Sordariomycetes</taxon>
        <taxon>Hypocreomycetidae</taxon>
        <taxon>Hypocreales</taxon>
        <taxon>Nectriaceae</taxon>
        <taxon>Fusarium</taxon>
        <taxon>Fusarium oxysporum species complex</taxon>
    </lineage>
</organism>
<proteinExistence type="predicted"/>
<dbReference type="Proteomes" id="UP000219369">
    <property type="component" value="Unassembled WGS sequence"/>
</dbReference>
<dbReference type="EMBL" id="FMJY01000002">
    <property type="protein sequence ID" value="SCO80502.1"/>
    <property type="molecule type" value="Genomic_DNA"/>
</dbReference>
<gene>
    <name evidence="1" type="ORF">FRV6_04715</name>
</gene>
<name>A0A2H3SVR2_FUSOX</name>
<accession>A0A2H3SVR2</accession>
<evidence type="ECO:0000313" key="1">
    <source>
        <dbReference type="EMBL" id="SCO80502.1"/>
    </source>
</evidence>
<sequence length="137" mass="15363">MEAARRSVYGANHLPALILGGGDIPRGVQHSQFWGVQEVGEMCYLQLGPELTDALAVRGQAAAFNLLELAKQATFLCQDPGQPHCRSLARPLSRMRKWKASSRMKKRRMELLKDDDMEVLAGCKDKLEVEDPNDERQ</sequence>